<accession>A0A8S0W7Z2</accession>
<keyword evidence="3 4" id="KW-0378">Hydrolase</keyword>
<keyword evidence="4" id="KW-0119">Carbohydrate metabolism</keyword>
<feature type="domain" description="CBM1" evidence="5">
    <location>
        <begin position="332"/>
        <end position="368"/>
    </location>
</feature>
<dbReference type="InterPro" id="IPR000254">
    <property type="entry name" value="CBD"/>
</dbReference>
<keyword evidence="4" id="KW-0624">Polysaccharide degradation</keyword>
<dbReference type="PANTHER" id="PTHR43037:SF5">
    <property type="entry name" value="FERULOYL ESTERASE"/>
    <property type="match status" value="1"/>
</dbReference>
<dbReference type="Proteomes" id="UP000467700">
    <property type="component" value="Unassembled WGS sequence"/>
</dbReference>
<evidence type="ECO:0000256" key="3">
    <source>
        <dbReference type="ARBA" id="ARBA00022801"/>
    </source>
</evidence>
<keyword evidence="2 4" id="KW-0732">Signal</keyword>
<keyword evidence="1 4" id="KW-0719">Serine esterase</keyword>
<dbReference type="GO" id="GO:0030248">
    <property type="term" value="F:cellulose binding"/>
    <property type="evidence" value="ECO:0007669"/>
    <property type="project" value="InterPro"/>
</dbReference>
<evidence type="ECO:0000313" key="7">
    <source>
        <dbReference type="Proteomes" id="UP000467700"/>
    </source>
</evidence>
<protein>
    <recommendedName>
        <fullName evidence="4">Carboxylic ester hydrolase</fullName>
        <ecNumber evidence="4">3.1.1.-</ecNumber>
    </recommendedName>
</protein>
<dbReference type="SMART" id="SM00236">
    <property type="entry name" value="fCBD"/>
    <property type="match status" value="1"/>
</dbReference>
<dbReference type="EC" id="3.1.1.-" evidence="4"/>
<organism evidence="6 7">
    <name type="scientific">Cyclocybe aegerita</name>
    <name type="common">Black poplar mushroom</name>
    <name type="synonym">Agrocybe aegerita</name>
    <dbReference type="NCBI Taxonomy" id="1973307"/>
    <lineage>
        <taxon>Eukaryota</taxon>
        <taxon>Fungi</taxon>
        <taxon>Dikarya</taxon>
        <taxon>Basidiomycota</taxon>
        <taxon>Agaricomycotina</taxon>
        <taxon>Agaricomycetes</taxon>
        <taxon>Agaricomycetidae</taxon>
        <taxon>Agaricales</taxon>
        <taxon>Agaricineae</taxon>
        <taxon>Bolbitiaceae</taxon>
        <taxon>Cyclocybe</taxon>
    </lineage>
</organism>
<dbReference type="GO" id="GO:0052689">
    <property type="term" value="F:carboxylic ester hydrolase activity"/>
    <property type="evidence" value="ECO:0007669"/>
    <property type="project" value="UniProtKB-KW"/>
</dbReference>
<keyword evidence="4" id="KW-0964">Secreted</keyword>
<feature type="signal peptide" evidence="4">
    <location>
        <begin position="1"/>
        <end position="21"/>
    </location>
</feature>
<comment type="function">
    <text evidence="4">Esterase involved in the hydrolysis of xylan, a major structural heterogeneous polysaccharide found in plant biomass representing the second most abundant polysaccharide in the biosphere, after cellulose.</text>
</comment>
<dbReference type="AlphaFoldDB" id="A0A8S0W7Z2"/>
<dbReference type="InterPro" id="IPR010126">
    <property type="entry name" value="Esterase_phb"/>
</dbReference>
<dbReference type="PANTHER" id="PTHR43037">
    <property type="entry name" value="UNNAMED PRODUCT-RELATED"/>
    <property type="match status" value="1"/>
</dbReference>
<comment type="caution">
    <text evidence="6">The sequence shown here is derived from an EMBL/GenBank/DDBJ whole genome shotgun (WGS) entry which is preliminary data.</text>
</comment>
<dbReference type="Pfam" id="PF10503">
    <property type="entry name" value="Esterase_PHB"/>
    <property type="match status" value="1"/>
</dbReference>
<keyword evidence="7" id="KW-1185">Reference proteome</keyword>
<evidence type="ECO:0000259" key="5">
    <source>
        <dbReference type="PROSITE" id="PS51164"/>
    </source>
</evidence>
<sequence>MFLSFFRLISLALLVTVHVWAAENQLQRVNNFGTNPTNVEMWVYRPNNLAANPGLIVALHYCTGTAQAYFTGTRYADLSDQYKNFLVIYPDAPDGGGCWDVHTTATLTHNAGGDSLGIASMVRYAIANYGVDPTRVFATGTSSGGMMTQVLAGAYPDLFTAASAWCGVPYGCFAGAGMWNSQCAQGQLIKTAQAWGDQVRSGYPGYTGPRPKVQIWHGTNDETLNYNNHNEAIKQWTNVFGYSTPAQTTQSNSPLNGWTRSTFGPNFQAISAQGVPHNIPVQPNDVLSWFGLLPGQSTTQPPVTTAPPVTIVPPVTTVPPPIPSTTTTATGPLQTQWSQCGGTGYTGPTVCQSPFTCNFLNNWYSQCQ</sequence>
<dbReference type="PROSITE" id="PS00562">
    <property type="entry name" value="CBM1_1"/>
    <property type="match status" value="1"/>
</dbReference>
<dbReference type="EMBL" id="CACVBS010000030">
    <property type="protein sequence ID" value="CAA7260746.1"/>
    <property type="molecule type" value="Genomic_DNA"/>
</dbReference>
<evidence type="ECO:0000256" key="1">
    <source>
        <dbReference type="ARBA" id="ARBA00022487"/>
    </source>
</evidence>
<dbReference type="InterPro" id="IPR029058">
    <property type="entry name" value="AB_hydrolase_fold"/>
</dbReference>
<proteinExistence type="inferred from homology"/>
<dbReference type="NCBIfam" id="TIGR01840">
    <property type="entry name" value="esterase_phb"/>
    <property type="match status" value="1"/>
</dbReference>
<dbReference type="Gene3D" id="3.40.50.1820">
    <property type="entry name" value="alpha/beta hydrolase"/>
    <property type="match status" value="1"/>
</dbReference>
<dbReference type="SUPFAM" id="SSF53474">
    <property type="entry name" value="alpha/beta-Hydrolases"/>
    <property type="match status" value="2"/>
</dbReference>
<name>A0A8S0W7Z2_CYCAE</name>
<dbReference type="Pfam" id="PF00734">
    <property type="entry name" value="CBM_1"/>
    <property type="match status" value="1"/>
</dbReference>
<comment type="similarity">
    <text evidence="4">Belongs to the carbohydrate esterase 1 (CE1) family.</text>
</comment>
<dbReference type="OrthoDB" id="2425929at2759"/>
<evidence type="ECO:0000256" key="4">
    <source>
        <dbReference type="RuleBase" id="RU367147"/>
    </source>
</evidence>
<evidence type="ECO:0000256" key="2">
    <source>
        <dbReference type="ARBA" id="ARBA00022729"/>
    </source>
</evidence>
<dbReference type="GO" id="GO:0005576">
    <property type="term" value="C:extracellular region"/>
    <property type="evidence" value="ECO:0007669"/>
    <property type="project" value="UniProtKB-SubCell"/>
</dbReference>
<dbReference type="InterPro" id="IPR050955">
    <property type="entry name" value="Plant_Biomass_Hydrol_Est"/>
</dbReference>
<gene>
    <name evidence="6" type="ORF">AAE3_LOCUS2856</name>
</gene>
<reference evidence="6 7" key="1">
    <citation type="submission" date="2020-01" db="EMBL/GenBank/DDBJ databases">
        <authorList>
            <person name="Gupta K D."/>
        </authorList>
    </citation>
    <scope>NUCLEOTIDE SEQUENCE [LARGE SCALE GENOMIC DNA]</scope>
</reference>
<comment type="subcellular location">
    <subcellularLocation>
        <location evidence="4">Secreted</location>
    </subcellularLocation>
</comment>
<feature type="chain" id="PRO_5035964229" description="Carboxylic ester hydrolase" evidence="4">
    <location>
        <begin position="22"/>
        <end position="368"/>
    </location>
</feature>
<dbReference type="PROSITE" id="PS51164">
    <property type="entry name" value="CBM1_2"/>
    <property type="match status" value="1"/>
</dbReference>
<dbReference type="GO" id="GO:0045493">
    <property type="term" value="P:xylan catabolic process"/>
    <property type="evidence" value="ECO:0007669"/>
    <property type="project" value="UniProtKB-UniRule"/>
</dbReference>
<evidence type="ECO:0000313" key="6">
    <source>
        <dbReference type="EMBL" id="CAA7260746.1"/>
    </source>
</evidence>